<keyword evidence="3" id="KW-1185">Reference proteome</keyword>
<sequence length="437" mass="44078">MRSDMKRMGTKGQRAALLGGLLAVVLGGTGCGSECVDAFDCRDKSTPPQGQSWACVEEKCTQVDSNTGGDDAGTDAGTQTDAGTDAGTQTDAGTGTDGGTDGGTGGLCDTVPRDEKLGTLQLQPGFSVAEAAPLSTEVVAVVSTPGPAYSLFALRTTATGRDFFALGTWPDVKLGEAALDTVLAPEDRAAGTSTFPSYTLAYDGTRLLAGYTKSDGSGKVAVLDPVARDATTYVSAPSNFTAAGTTDTFFINGGGLDTVSDGLGVYALLTSTKPFTAVKAVSFPAQVGGSGFSAIADNGIAVFGYSVPQTYVNVAHAVAAAKLATAVSSRTPVVLTDEPEVDVDSNFNNATGFGAGVAVARGAFDASFTFVVSDVSRFPLTPGLGGGQPPSVGAREPVLTASDACTSVDLLSSLGSDLLVGVTDVNGRRLVRIRQGP</sequence>
<organism evidence="2 3">
    <name type="scientific">Corallococcus soli</name>
    <dbReference type="NCBI Taxonomy" id="2710757"/>
    <lineage>
        <taxon>Bacteria</taxon>
        <taxon>Pseudomonadati</taxon>
        <taxon>Myxococcota</taxon>
        <taxon>Myxococcia</taxon>
        <taxon>Myxococcales</taxon>
        <taxon>Cystobacterineae</taxon>
        <taxon>Myxococcaceae</taxon>
        <taxon>Corallococcus</taxon>
    </lineage>
</organism>
<accession>A0ABR9PS38</accession>
<evidence type="ECO:0000313" key="3">
    <source>
        <dbReference type="Proteomes" id="UP001516472"/>
    </source>
</evidence>
<feature type="region of interest" description="Disordered" evidence="1">
    <location>
        <begin position="65"/>
        <end position="110"/>
    </location>
</feature>
<dbReference type="EMBL" id="JAAIYO010000006">
    <property type="protein sequence ID" value="MBE4750733.1"/>
    <property type="molecule type" value="Genomic_DNA"/>
</dbReference>
<evidence type="ECO:0000313" key="2">
    <source>
        <dbReference type="EMBL" id="MBE4750733.1"/>
    </source>
</evidence>
<protein>
    <recommendedName>
        <fullName evidence="4">Lipoprotein</fullName>
    </recommendedName>
</protein>
<feature type="compositionally biased region" description="Low complexity" evidence="1">
    <location>
        <begin position="74"/>
        <end position="94"/>
    </location>
</feature>
<dbReference type="Proteomes" id="UP001516472">
    <property type="component" value="Unassembled WGS sequence"/>
</dbReference>
<dbReference type="PROSITE" id="PS51257">
    <property type="entry name" value="PROKAR_LIPOPROTEIN"/>
    <property type="match status" value="1"/>
</dbReference>
<name>A0ABR9PS38_9BACT</name>
<evidence type="ECO:0000256" key="1">
    <source>
        <dbReference type="SAM" id="MobiDB-lite"/>
    </source>
</evidence>
<comment type="caution">
    <text evidence="2">The sequence shown here is derived from an EMBL/GenBank/DDBJ whole genome shotgun (WGS) entry which is preliminary data.</text>
</comment>
<feature type="compositionally biased region" description="Gly residues" evidence="1">
    <location>
        <begin position="95"/>
        <end position="106"/>
    </location>
</feature>
<reference evidence="2 3" key="1">
    <citation type="submission" date="2020-02" db="EMBL/GenBank/DDBJ databases">
        <authorList>
            <person name="Babadi Z.K."/>
            <person name="Risdian C."/>
            <person name="Ebrahimipour G.H."/>
            <person name="Wink J."/>
        </authorList>
    </citation>
    <scope>NUCLEOTIDE SEQUENCE [LARGE SCALE GENOMIC DNA]</scope>
    <source>
        <strain evidence="2 3">ZKHCc1 1396</strain>
    </source>
</reference>
<proteinExistence type="predicted"/>
<evidence type="ECO:0008006" key="4">
    <source>
        <dbReference type="Google" id="ProtNLM"/>
    </source>
</evidence>
<gene>
    <name evidence="2" type="ORF">G4177_21415</name>
</gene>